<proteinExistence type="predicted"/>
<organism evidence="1">
    <name type="scientific">marine sediment metagenome</name>
    <dbReference type="NCBI Taxonomy" id="412755"/>
    <lineage>
        <taxon>unclassified sequences</taxon>
        <taxon>metagenomes</taxon>
        <taxon>ecological metagenomes</taxon>
    </lineage>
</organism>
<feature type="non-terminal residue" evidence="1">
    <location>
        <position position="1"/>
    </location>
</feature>
<gene>
    <name evidence="1" type="ORF">S01H4_66943</name>
</gene>
<dbReference type="AlphaFoldDB" id="X1G6U0"/>
<reference evidence="1" key="1">
    <citation type="journal article" date="2014" name="Front. Microbiol.">
        <title>High frequency of phylogenetically diverse reductive dehalogenase-homologous genes in deep subseafloor sedimentary metagenomes.</title>
        <authorList>
            <person name="Kawai M."/>
            <person name="Futagami T."/>
            <person name="Toyoda A."/>
            <person name="Takaki Y."/>
            <person name="Nishi S."/>
            <person name="Hori S."/>
            <person name="Arai W."/>
            <person name="Tsubouchi T."/>
            <person name="Morono Y."/>
            <person name="Uchiyama I."/>
            <person name="Ito T."/>
            <person name="Fujiyama A."/>
            <person name="Inagaki F."/>
            <person name="Takami H."/>
        </authorList>
    </citation>
    <scope>NUCLEOTIDE SEQUENCE</scope>
    <source>
        <strain evidence="1">Expedition CK06-06</strain>
    </source>
</reference>
<sequence>YFSELAEKVINSKPVILKEVDLIRRFKRKIVKGIARRL</sequence>
<dbReference type="EMBL" id="BART01041761">
    <property type="protein sequence ID" value="GAH28733.1"/>
    <property type="molecule type" value="Genomic_DNA"/>
</dbReference>
<evidence type="ECO:0000313" key="1">
    <source>
        <dbReference type="EMBL" id="GAH28733.1"/>
    </source>
</evidence>
<accession>X1G6U0</accession>
<name>X1G6U0_9ZZZZ</name>
<protein>
    <submittedName>
        <fullName evidence="1">Uncharacterized protein</fullName>
    </submittedName>
</protein>
<comment type="caution">
    <text evidence="1">The sequence shown here is derived from an EMBL/GenBank/DDBJ whole genome shotgun (WGS) entry which is preliminary data.</text>
</comment>